<proteinExistence type="predicted"/>
<evidence type="ECO:0000313" key="4">
    <source>
        <dbReference type="RefSeq" id="XP_050556597.1"/>
    </source>
</evidence>
<gene>
    <name evidence="4" type="primary">LOC126911787</name>
</gene>
<evidence type="ECO:0000313" key="3">
    <source>
        <dbReference type="Proteomes" id="UP000829999"/>
    </source>
</evidence>
<dbReference type="OrthoDB" id="2194416at2759"/>
<dbReference type="RefSeq" id="XP_050556597.1">
    <property type="nucleotide sequence ID" value="XM_050700640.1"/>
</dbReference>
<dbReference type="Proteomes" id="UP000829999">
    <property type="component" value="Chromosome 19"/>
</dbReference>
<dbReference type="InterPro" id="IPR000477">
    <property type="entry name" value="RT_dom"/>
</dbReference>
<dbReference type="InterPro" id="IPR043502">
    <property type="entry name" value="DNA/RNA_pol_sf"/>
</dbReference>
<evidence type="ECO:0000259" key="2">
    <source>
        <dbReference type="PROSITE" id="PS50878"/>
    </source>
</evidence>
<feature type="region of interest" description="Disordered" evidence="1">
    <location>
        <begin position="1"/>
        <end position="67"/>
    </location>
</feature>
<dbReference type="SUPFAM" id="SSF56672">
    <property type="entry name" value="DNA/RNA polymerases"/>
    <property type="match status" value="1"/>
</dbReference>
<name>A0A9R0DZP3_SPOFR</name>
<feature type="domain" description="Reverse transcriptase" evidence="2">
    <location>
        <begin position="699"/>
        <end position="843"/>
    </location>
</feature>
<dbReference type="GO" id="GO:0071897">
    <property type="term" value="P:DNA biosynthetic process"/>
    <property type="evidence" value="ECO:0007669"/>
    <property type="project" value="UniProtKB-ARBA"/>
</dbReference>
<dbReference type="AlphaFoldDB" id="A0A9R0DZP3"/>
<keyword evidence="3" id="KW-1185">Reference proteome</keyword>
<accession>A0A9R0DZP3</accession>
<protein>
    <submittedName>
        <fullName evidence="4">Uncharacterized protein LOC126911787</fullName>
    </submittedName>
</protein>
<dbReference type="Pfam" id="PF00078">
    <property type="entry name" value="RVT_1"/>
    <property type="match status" value="1"/>
</dbReference>
<reference evidence="4" key="1">
    <citation type="submission" date="2025-08" db="UniProtKB">
        <authorList>
            <consortium name="RefSeq"/>
        </authorList>
    </citation>
    <scope>IDENTIFICATION</scope>
    <source>
        <tissue evidence="4">Whole larval tissue</tissue>
    </source>
</reference>
<dbReference type="PANTHER" id="PTHR35450:SF2">
    <property type="entry name" value="REVERSE TRANSCRIPTASE DOMAIN-CONTAINING PROTEIN"/>
    <property type="match status" value="1"/>
</dbReference>
<evidence type="ECO:0000256" key="1">
    <source>
        <dbReference type="SAM" id="MobiDB-lite"/>
    </source>
</evidence>
<dbReference type="PANTHER" id="PTHR35450">
    <property type="entry name" value="REVERSE TRANSCRIPTASE DOMAIN-CONTAINING PROTEIN"/>
    <property type="match status" value="1"/>
</dbReference>
<sequence>MEMSNRGYNLRSLPGGRRGASGADAGCHSMRTIGGVELSKRAPTKKHATAGRSELNRRAQYEDATADSTGDDTISLFSSIPSTRPSYMTRSKATSSTTSTLDSVARDVDLDRELAPTTSAHNKRKRWTPEMNIFILRTYFQLTLLDTDKTTYLEPLHLRFLEKFPYMQVSRQRIGDQRRAIINNKLLSQETIDTIRNEVEKELNQLQLNRTNQQTGNTINQSQPIFTHSQSHPTAVAIQNKTLTRMRWTNEQNEGIMRSYYRVTDLGRNETVYRKRMYDDFISYFPSLAHLSEQRIADQRRAIVNNKYISDDKLNSLKAQVAQELLLSNHNSHNSRDTFTDNRRINNPITQLTNNIEIHCTEDPTPDTQIVDNTELNTILDIDITPTPQTNQERDTLIDETFQQALEHFKTTSPTNRNYIPKQKPSKNLARIVSYLNQTILPENVDRDTNFNTFQTIIYCAAWTAAKVNGARISLEPREGVRTQKKEYRPKWQRRLEKKLKDLRTKIGRMTQYVNGNRSRKLRKYVNKIMKTYRTHTIHEEPNTQPLHTLDTLKQKLSVVKGRLERYTACTLRKRQNFQFNHNEKLFYRNMKQVTTNNNQHNTPRDNENNTPDPETLQHFWANIWERPVCHNSQADWIQSDLSNSTQPMTFEQVPIAIFHKVLSKLHNWKAPGSDHIHSYWYKKFTAIHSYLYNFINLFIQDPELLPSYLTSGITFMIPKDPNDLSNPAKYRPITCLQTLYKIITSCISELMYEHIDANNILAEQQKGCRRFSQGCKEQLIIDSIVLGKVNKSKSDLYSMYIDYKKAYDSVPHSWLVRKFLQIDAETIVQSSHNHNPTGEHLA</sequence>
<organism evidence="3 4">
    <name type="scientific">Spodoptera frugiperda</name>
    <name type="common">Fall armyworm</name>
    <dbReference type="NCBI Taxonomy" id="7108"/>
    <lineage>
        <taxon>Eukaryota</taxon>
        <taxon>Metazoa</taxon>
        <taxon>Ecdysozoa</taxon>
        <taxon>Arthropoda</taxon>
        <taxon>Hexapoda</taxon>
        <taxon>Insecta</taxon>
        <taxon>Pterygota</taxon>
        <taxon>Neoptera</taxon>
        <taxon>Endopterygota</taxon>
        <taxon>Lepidoptera</taxon>
        <taxon>Glossata</taxon>
        <taxon>Ditrysia</taxon>
        <taxon>Noctuoidea</taxon>
        <taxon>Noctuidae</taxon>
        <taxon>Amphipyrinae</taxon>
        <taxon>Spodoptera</taxon>
    </lineage>
</organism>
<dbReference type="PROSITE" id="PS50878">
    <property type="entry name" value="RT_POL"/>
    <property type="match status" value="1"/>
</dbReference>
<dbReference type="GeneID" id="126911787"/>